<evidence type="ECO:0000313" key="10">
    <source>
        <dbReference type="Proteomes" id="UP000245469"/>
    </source>
</evidence>
<evidence type="ECO:0000256" key="5">
    <source>
        <dbReference type="ARBA" id="ARBA00023002"/>
    </source>
</evidence>
<dbReference type="GO" id="GO:0016616">
    <property type="term" value="F:oxidoreductase activity, acting on the CH-OH group of donors, NAD or NADP as acceptor"/>
    <property type="evidence" value="ECO:0007669"/>
    <property type="project" value="InterPro"/>
</dbReference>
<reference evidence="9 10" key="1">
    <citation type="submission" date="2018-03" db="EMBL/GenBank/DDBJ databases">
        <title>Genomic Encyclopedia of Archaeal and Bacterial Type Strains, Phase II (KMG-II): from individual species to whole genera.</title>
        <authorList>
            <person name="Goeker M."/>
        </authorList>
    </citation>
    <scope>NUCLEOTIDE SEQUENCE [LARGE SCALE GENOMIC DNA]</scope>
    <source>
        <strain evidence="9 10">DSM 44889</strain>
    </source>
</reference>
<comment type="caution">
    <text evidence="9">The sequence shown here is derived from an EMBL/GenBank/DDBJ whole genome shotgun (WGS) entry which is preliminary data.</text>
</comment>
<feature type="region of interest" description="Disordered" evidence="7">
    <location>
        <begin position="1"/>
        <end position="25"/>
    </location>
</feature>
<dbReference type="InterPro" id="IPR036291">
    <property type="entry name" value="NAD(P)-bd_dom_sf"/>
</dbReference>
<protein>
    <submittedName>
        <fullName evidence="9">L-iditol 2-dehydrogenase</fullName>
    </submittedName>
</protein>
<dbReference type="AlphaFoldDB" id="A0A316A2M6"/>
<feature type="region of interest" description="Disordered" evidence="7">
    <location>
        <begin position="341"/>
        <end position="361"/>
    </location>
</feature>
<keyword evidence="3 6" id="KW-0479">Metal-binding</keyword>
<sequence>MMARMSAATEQKRPQAAPGVPDRLPTTMRASVLLAENTVEVQERPVPEAGPGEVLVRVGSVGVCGSDVHYFRHLRAGEFVVESPLVLGHEMGGTVVAVGAGVDASRIGERVAVDPQRPCHHCSQCLAGRYNLCPHMRFYATPPVDGAFAEYVTAPAEFAFPVADGLSDDAAALLEPLSVGIAAMRKARVVPGQRVLIAGAGPIGIITAQVARAFGAREVIVTDLVGPRRERALGFGATHAVDPRETDVTQLQVDAFIDASGAAPAITSGIRSVRGGGTAVLVGLGNPELSLPVSYIQDNEILLTGIFRYTDTWPLAAHLVASGQVDVDSLVTGRYDLGHAGDALDSDTDPNSLKSVVEPWH</sequence>
<accession>A0A316A2M6</accession>
<dbReference type="CDD" id="cd05285">
    <property type="entry name" value="sorbitol_DH"/>
    <property type="match status" value="1"/>
</dbReference>
<dbReference type="Gene3D" id="3.90.180.10">
    <property type="entry name" value="Medium-chain alcohol dehydrogenases, catalytic domain"/>
    <property type="match status" value="1"/>
</dbReference>
<dbReference type="InterPro" id="IPR020843">
    <property type="entry name" value="ER"/>
</dbReference>
<dbReference type="InterPro" id="IPR013149">
    <property type="entry name" value="ADH-like_C"/>
</dbReference>
<dbReference type="Pfam" id="PF08240">
    <property type="entry name" value="ADH_N"/>
    <property type="match status" value="1"/>
</dbReference>
<evidence type="ECO:0000313" key="9">
    <source>
        <dbReference type="EMBL" id="PWJ51802.1"/>
    </source>
</evidence>
<dbReference type="GO" id="GO:0008270">
    <property type="term" value="F:zinc ion binding"/>
    <property type="evidence" value="ECO:0007669"/>
    <property type="project" value="InterPro"/>
</dbReference>
<dbReference type="InterPro" id="IPR045306">
    <property type="entry name" value="SDH-like"/>
</dbReference>
<dbReference type="PANTHER" id="PTHR43161:SF9">
    <property type="entry name" value="SORBITOL DEHYDROGENASE"/>
    <property type="match status" value="1"/>
</dbReference>
<dbReference type="InterPro" id="IPR011032">
    <property type="entry name" value="GroES-like_sf"/>
</dbReference>
<evidence type="ECO:0000259" key="8">
    <source>
        <dbReference type="SMART" id="SM00829"/>
    </source>
</evidence>
<dbReference type="InterPro" id="IPR013154">
    <property type="entry name" value="ADH-like_N"/>
</dbReference>
<comment type="similarity">
    <text evidence="2 6">Belongs to the zinc-containing alcohol dehydrogenase family.</text>
</comment>
<proteinExistence type="inferred from homology"/>
<keyword evidence="4 6" id="KW-0862">Zinc</keyword>
<gene>
    <name evidence="9" type="ORF">BXY45_12080</name>
</gene>
<dbReference type="SMART" id="SM00829">
    <property type="entry name" value="PKS_ER"/>
    <property type="match status" value="1"/>
</dbReference>
<name>A0A316A2M6_9ACTN</name>
<organism evidence="9 10">
    <name type="scientific">Quadrisphaera granulorum</name>
    <dbReference type="NCBI Taxonomy" id="317664"/>
    <lineage>
        <taxon>Bacteria</taxon>
        <taxon>Bacillati</taxon>
        <taxon>Actinomycetota</taxon>
        <taxon>Actinomycetes</taxon>
        <taxon>Kineosporiales</taxon>
        <taxon>Kineosporiaceae</taxon>
        <taxon>Quadrisphaera</taxon>
    </lineage>
</organism>
<dbReference type="SUPFAM" id="SSF51735">
    <property type="entry name" value="NAD(P)-binding Rossmann-fold domains"/>
    <property type="match status" value="1"/>
</dbReference>
<comment type="cofactor">
    <cofactor evidence="1 6">
        <name>Zn(2+)</name>
        <dbReference type="ChEBI" id="CHEBI:29105"/>
    </cofactor>
</comment>
<keyword evidence="5" id="KW-0560">Oxidoreductase</keyword>
<dbReference type="SUPFAM" id="SSF50129">
    <property type="entry name" value="GroES-like"/>
    <property type="match status" value="1"/>
</dbReference>
<evidence type="ECO:0000256" key="4">
    <source>
        <dbReference type="ARBA" id="ARBA00022833"/>
    </source>
</evidence>
<evidence type="ECO:0000256" key="3">
    <source>
        <dbReference type="ARBA" id="ARBA00022723"/>
    </source>
</evidence>
<evidence type="ECO:0000256" key="6">
    <source>
        <dbReference type="RuleBase" id="RU361277"/>
    </source>
</evidence>
<dbReference type="PANTHER" id="PTHR43161">
    <property type="entry name" value="SORBITOL DEHYDROGENASE"/>
    <property type="match status" value="1"/>
</dbReference>
<evidence type="ECO:0000256" key="7">
    <source>
        <dbReference type="SAM" id="MobiDB-lite"/>
    </source>
</evidence>
<evidence type="ECO:0000256" key="2">
    <source>
        <dbReference type="ARBA" id="ARBA00008072"/>
    </source>
</evidence>
<dbReference type="Proteomes" id="UP000245469">
    <property type="component" value="Unassembled WGS sequence"/>
</dbReference>
<evidence type="ECO:0000256" key="1">
    <source>
        <dbReference type="ARBA" id="ARBA00001947"/>
    </source>
</evidence>
<dbReference type="Pfam" id="PF00107">
    <property type="entry name" value="ADH_zinc_N"/>
    <property type="match status" value="1"/>
</dbReference>
<dbReference type="PROSITE" id="PS00059">
    <property type="entry name" value="ADH_ZINC"/>
    <property type="match status" value="1"/>
</dbReference>
<dbReference type="Gene3D" id="3.40.50.720">
    <property type="entry name" value="NAD(P)-binding Rossmann-like Domain"/>
    <property type="match status" value="1"/>
</dbReference>
<dbReference type="EMBL" id="QGDQ01000020">
    <property type="protein sequence ID" value="PWJ51802.1"/>
    <property type="molecule type" value="Genomic_DNA"/>
</dbReference>
<feature type="domain" description="Enoyl reductase (ER)" evidence="8">
    <location>
        <begin position="35"/>
        <end position="357"/>
    </location>
</feature>
<keyword evidence="10" id="KW-1185">Reference proteome</keyword>
<dbReference type="InterPro" id="IPR002328">
    <property type="entry name" value="ADH_Zn_CS"/>
</dbReference>